<feature type="region of interest" description="Disordered" evidence="1">
    <location>
        <begin position="135"/>
        <end position="158"/>
    </location>
</feature>
<dbReference type="RefSeq" id="WP_351977762.1">
    <property type="nucleotide sequence ID" value="NZ_JBEPBX010000023.1"/>
</dbReference>
<feature type="compositionally biased region" description="Low complexity" evidence="1">
    <location>
        <begin position="389"/>
        <end position="400"/>
    </location>
</feature>
<feature type="compositionally biased region" description="Polar residues" evidence="1">
    <location>
        <begin position="148"/>
        <end position="158"/>
    </location>
</feature>
<proteinExistence type="predicted"/>
<comment type="caution">
    <text evidence="2">The sequence shown here is derived from an EMBL/GenBank/DDBJ whole genome shotgun (WGS) entry which is preliminary data.</text>
</comment>
<protein>
    <submittedName>
        <fullName evidence="2">Uncharacterized protein</fullName>
    </submittedName>
</protein>
<keyword evidence="3" id="KW-1185">Reference proteome</keyword>
<dbReference type="EMBL" id="JBEPBX010000023">
    <property type="protein sequence ID" value="MER6616386.1"/>
    <property type="molecule type" value="Genomic_DNA"/>
</dbReference>
<feature type="region of interest" description="Disordered" evidence="1">
    <location>
        <begin position="348"/>
        <end position="498"/>
    </location>
</feature>
<accession>A0ABV1V007</accession>
<evidence type="ECO:0000313" key="3">
    <source>
        <dbReference type="Proteomes" id="UP001445472"/>
    </source>
</evidence>
<sequence>MTSPPEKLDIVVGEFPTDAALFNVNGVRTLFMSSGQTFSTAVRNVRNVLPGITIEAAERMIREQCQEFRDLDDLLGLTDPVPPSVERPPVEPVSSVRKEQLPRKRRGKVILVAALLPALAASWALGRYTNVVDSTPAQTEASSPDAISDSSEIGSAAAQQAPFNDSKFEFFAGSSKIECDPISTLEAECTDSDGMVMSTKVATGPDSSIFTFSYGSERIGLRIFYDAEYADTWARQDGSRELYPNMKVHNRYVLWGTDPERIAEYAQLLEDAGSSPTAMGGATPLPPRLAALTLGTLGLDSQDVHQIIARPAAAAADVPTMLAARLVLGLDPAPVFTKPVGDDIVALAAGIEPPPPSTGPTEPTDEGSTTPTSPTPEPSTPPADEDPAPSESEPAAGAEPSPEEPAPSESEPPAADEEPSPEEPAPSESEPPAEEEPPQEPAPEEPKAHEPEAPADEEPTPEEPAPSESEAPAEGGTPPGQDTAPPGNDEGHGDAGEDLLILDSVWTVAVF</sequence>
<evidence type="ECO:0000256" key="1">
    <source>
        <dbReference type="SAM" id="MobiDB-lite"/>
    </source>
</evidence>
<dbReference type="Proteomes" id="UP001445472">
    <property type="component" value="Unassembled WGS sequence"/>
</dbReference>
<name>A0ABV1V007_9ACTN</name>
<organism evidence="2 3">
    <name type="scientific">Streptomyces xantholiticus</name>
    <dbReference type="NCBI Taxonomy" id="68285"/>
    <lineage>
        <taxon>Bacteria</taxon>
        <taxon>Bacillati</taxon>
        <taxon>Actinomycetota</taxon>
        <taxon>Actinomycetes</taxon>
        <taxon>Kitasatosporales</taxon>
        <taxon>Streptomycetaceae</taxon>
        <taxon>Streptomyces</taxon>
    </lineage>
</organism>
<feature type="region of interest" description="Disordered" evidence="1">
    <location>
        <begin position="79"/>
        <end position="99"/>
    </location>
</feature>
<reference evidence="2 3" key="1">
    <citation type="submission" date="2024-06" db="EMBL/GenBank/DDBJ databases">
        <title>The Natural Products Discovery Center: Release of the First 8490 Sequenced Strains for Exploring Actinobacteria Biosynthetic Diversity.</title>
        <authorList>
            <person name="Kalkreuter E."/>
            <person name="Kautsar S.A."/>
            <person name="Yang D."/>
            <person name="Bader C.D."/>
            <person name="Teijaro C.N."/>
            <person name="Fluegel L."/>
            <person name="Davis C.M."/>
            <person name="Simpson J.R."/>
            <person name="Lauterbach L."/>
            <person name="Steele A.D."/>
            <person name="Gui C."/>
            <person name="Meng S."/>
            <person name="Li G."/>
            <person name="Viehrig K."/>
            <person name="Ye F."/>
            <person name="Su P."/>
            <person name="Kiefer A.F."/>
            <person name="Nichols A."/>
            <person name="Cepeda A.J."/>
            <person name="Yan W."/>
            <person name="Fan B."/>
            <person name="Jiang Y."/>
            <person name="Adhikari A."/>
            <person name="Zheng C.-J."/>
            <person name="Schuster L."/>
            <person name="Cowan T.M."/>
            <person name="Smanski M.J."/>
            <person name="Chevrette M.G."/>
            <person name="De Carvalho L.P.S."/>
            <person name="Shen B."/>
        </authorList>
    </citation>
    <scope>NUCLEOTIDE SEQUENCE [LARGE SCALE GENOMIC DNA]</scope>
    <source>
        <strain evidence="2 3">NPDC000837</strain>
    </source>
</reference>
<feature type="compositionally biased region" description="Low complexity" evidence="1">
    <location>
        <begin position="359"/>
        <end position="372"/>
    </location>
</feature>
<gene>
    <name evidence="2" type="ORF">ABT276_24025</name>
</gene>
<evidence type="ECO:0000313" key="2">
    <source>
        <dbReference type="EMBL" id="MER6616386.1"/>
    </source>
</evidence>